<feature type="region of interest" description="Disordered" evidence="1">
    <location>
        <begin position="684"/>
        <end position="709"/>
    </location>
</feature>
<dbReference type="InterPro" id="IPR045079">
    <property type="entry name" value="Oxoprolinase-like"/>
</dbReference>
<name>A0ABV3LKL5_9MICO</name>
<dbReference type="InterPro" id="IPR049517">
    <property type="entry name" value="ACX-like_C"/>
</dbReference>
<dbReference type="RefSeq" id="WP_366233359.1">
    <property type="nucleotide sequence ID" value="NZ_JBFBMH010000030.1"/>
</dbReference>
<dbReference type="Proteomes" id="UP001553715">
    <property type="component" value="Unassembled WGS sequence"/>
</dbReference>
<dbReference type="InterPro" id="IPR002821">
    <property type="entry name" value="Hydantoinase_A"/>
</dbReference>
<feature type="domain" description="Hydantoinase/oxoprolinase N-terminal" evidence="3">
    <location>
        <begin position="5"/>
        <end position="181"/>
    </location>
</feature>
<comment type="caution">
    <text evidence="5">The sequence shown here is derived from an EMBL/GenBank/DDBJ whole genome shotgun (WGS) entry which is preliminary data.</text>
</comment>
<dbReference type="SUPFAM" id="SSF53067">
    <property type="entry name" value="Actin-like ATPase domain"/>
    <property type="match status" value="1"/>
</dbReference>
<dbReference type="Pfam" id="PF01968">
    <property type="entry name" value="Hydantoinase_A"/>
    <property type="match status" value="1"/>
</dbReference>
<feature type="domain" description="Acetophenone carboxylase-like C-terminal" evidence="4">
    <location>
        <begin position="507"/>
        <end position="660"/>
    </location>
</feature>
<evidence type="ECO:0000313" key="5">
    <source>
        <dbReference type="EMBL" id="MEW1976408.1"/>
    </source>
</evidence>
<keyword evidence="6" id="KW-1185">Reference proteome</keyword>
<feature type="domain" description="Hydantoinase A/oxoprolinase" evidence="2">
    <location>
        <begin position="203"/>
        <end position="490"/>
    </location>
</feature>
<dbReference type="Pfam" id="PF05378">
    <property type="entry name" value="Hydant_A_N"/>
    <property type="match status" value="1"/>
</dbReference>
<dbReference type="PANTHER" id="PTHR11365">
    <property type="entry name" value="5-OXOPROLINASE RELATED"/>
    <property type="match status" value="1"/>
</dbReference>
<evidence type="ECO:0000259" key="2">
    <source>
        <dbReference type="Pfam" id="PF01968"/>
    </source>
</evidence>
<dbReference type="EMBL" id="JBFBMH010000030">
    <property type="protein sequence ID" value="MEW1976408.1"/>
    <property type="molecule type" value="Genomic_DNA"/>
</dbReference>
<feature type="compositionally biased region" description="Basic and acidic residues" evidence="1">
    <location>
        <begin position="684"/>
        <end position="707"/>
    </location>
</feature>
<proteinExistence type="predicted"/>
<evidence type="ECO:0000313" key="6">
    <source>
        <dbReference type="Proteomes" id="UP001553715"/>
    </source>
</evidence>
<dbReference type="InterPro" id="IPR043129">
    <property type="entry name" value="ATPase_NBD"/>
</dbReference>
<dbReference type="PANTHER" id="PTHR11365:SF23">
    <property type="entry name" value="HYPOTHETICAL 5-OXOPROLINASE (EUROFUNG)-RELATED"/>
    <property type="match status" value="1"/>
</dbReference>
<accession>A0ABV3LKL5</accession>
<reference evidence="5 6" key="1">
    <citation type="submission" date="2024-06" db="EMBL/GenBank/DDBJ databases">
        <title>The Natural Products Discovery Center: Release of the First 8490 Sequenced Strains for Exploring Actinobacteria Biosynthetic Diversity.</title>
        <authorList>
            <person name="Kalkreuter E."/>
            <person name="Kautsar S.A."/>
            <person name="Yang D."/>
            <person name="Bader C.D."/>
            <person name="Teijaro C.N."/>
            <person name="Fluegel L."/>
            <person name="Davis C.M."/>
            <person name="Simpson J.R."/>
            <person name="Lauterbach L."/>
            <person name="Steele A.D."/>
            <person name="Gui C."/>
            <person name="Meng S."/>
            <person name="Li G."/>
            <person name="Viehrig K."/>
            <person name="Ye F."/>
            <person name="Su P."/>
            <person name="Kiefer A.F."/>
            <person name="Nichols A."/>
            <person name="Cepeda A.J."/>
            <person name="Yan W."/>
            <person name="Fan B."/>
            <person name="Jiang Y."/>
            <person name="Adhikari A."/>
            <person name="Zheng C.-J."/>
            <person name="Schuster L."/>
            <person name="Cowan T.M."/>
            <person name="Smanski M.J."/>
            <person name="Chevrette M.G."/>
            <person name="De Carvalho L.P.S."/>
            <person name="Shen B."/>
        </authorList>
    </citation>
    <scope>NUCLEOTIDE SEQUENCE [LARGE SCALE GENOMIC DNA]</scope>
    <source>
        <strain evidence="5 6">NPDC077434</strain>
    </source>
</reference>
<gene>
    <name evidence="5" type="ORF">AB0301_15225</name>
</gene>
<dbReference type="Pfam" id="PF19278">
    <property type="entry name" value="Hydant_A_C"/>
    <property type="match status" value="1"/>
</dbReference>
<organism evidence="5 6">
    <name type="scientific">Microbacterium profundi</name>
    <dbReference type="NCBI Taxonomy" id="450380"/>
    <lineage>
        <taxon>Bacteria</taxon>
        <taxon>Bacillati</taxon>
        <taxon>Actinomycetota</taxon>
        <taxon>Actinomycetes</taxon>
        <taxon>Micrococcales</taxon>
        <taxon>Microbacteriaceae</taxon>
        <taxon>Microbacterium</taxon>
    </lineage>
</organism>
<sequence length="719" mass="76798">MVGYRLGVDTGGTHTDLVLVDDVSGRVWVDKVPSTPAVPSDGVINGAKQILRKAQVRAGELDLMVYGTTVSVNRIIQGAATKTALLTTAGFGDVLEFARAYRFGDIYDTHWTPPKPIVPRQEVREVSERVNFRGDVITPLDVAQVESLARGLGDIESVAVCFLHSNQFPAHEREVREIFQRVRPEISVSLSSDLTVATGEYERASTAAVDAFVKPRLKEHFEYLEAQLREIGITCPIFTMQGNGEVMTLAAAASSPVRVMNSGPVAGVIAGADLCQQLGNLTAVTVDMGGTSTDVAVVNEGRPRETQRGDLHGNPVSQSTIEVDPIGAGGGSVAWVDDGGALRVGPHSAGADPGPACYGKGGTEPTVTDAALVLGYLSPEGLLGGATQLRRELASEAINRVIAGPLGLSEHEAAYGIVRIAAAASLRAIRRMTVARGFDPRDLVMVSFGGAGGLIGATLAHELEVSGLIVPTNPGNVSARGLLLTDQRQDEMAPLNKLVHDVDGGALAQTFASLNSRGKAALADGTSGEDLEHVHSLDLRYMGQAYDLTIDFDGDYDPDRLTREFHQKHADRYGHADTTNPVQVAIARATTVRRTPKVTFAADNAPRVDDLAPTYRDAFFGEWHKTPIYTRSELRPDDAFDGPFIVQEQGSTTVGLPGDRCTVLPDGSVSRLCPGAWQPLTLRHRDATELSPRRSPETLGRERRSPGEKSALTWAFLSG</sequence>
<protein>
    <submittedName>
        <fullName evidence="5">Hydantoinase/oxoprolinase family protein</fullName>
    </submittedName>
</protein>
<evidence type="ECO:0000259" key="4">
    <source>
        <dbReference type="Pfam" id="PF19278"/>
    </source>
</evidence>
<dbReference type="InterPro" id="IPR008040">
    <property type="entry name" value="Hydant_A_N"/>
</dbReference>
<evidence type="ECO:0000259" key="3">
    <source>
        <dbReference type="Pfam" id="PF05378"/>
    </source>
</evidence>
<evidence type="ECO:0000256" key="1">
    <source>
        <dbReference type="SAM" id="MobiDB-lite"/>
    </source>
</evidence>